<keyword evidence="1" id="KW-0472">Membrane</keyword>
<sequence length="109" mass="12244">MATIEINEAVFCQNHTLEVVIYLFIFGLLILLQFGSKEREPITCPPVSQNDDGIYVCNAHESGGMYTLINFHLAKAHRPSLSSVLQLEKADYEAAKGRKESLKIPHQEL</sequence>
<dbReference type="OrthoDB" id="2533496at2759"/>
<dbReference type="AlphaFoldDB" id="A0A9W9FXH3"/>
<dbReference type="EMBL" id="JAPQKH010000003">
    <property type="protein sequence ID" value="KAJ5107795.1"/>
    <property type="molecule type" value="Genomic_DNA"/>
</dbReference>
<organism evidence="2 3">
    <name type="scientific">Penicillium angulare</name>
    <dbReference type="NCBI Taxonomy" id="116970"/>
    <lineage>
        <taxon>Eukaryota</taxon>
        <taxon>Fungi</taxon>
        <taxon>Dikarya</taxon>
        <taxon>Ascomycota</taxon>
        <taxon>Pezizomycotina</taxon>
        <taxon>Eurotiomycetes</taxon>
        <taxon>Eurotiomycetidae</taxon>
        <taxon>Eurotiales</taxon>
        <taxon>Aspergillaceae</taxon>
        <taxon>Penicillium</taxon>
    </lineage>
</organism>
<reference evidence="2" key="1">
    <citation type="submission" date="2022-11" db="EMBL/GenBank/DDBJ databases">
        <authorList>
            <person name="Petersen C."/>
        </authorList>
    </citation>
    <scope>NUCLEOTIDE SEQUENCE</scope>
    <source>
        <strain evidence="2">IBT 30069</strain>
    </source>
</reference>
<dbReference type="Proteomes" id="UP001149165">
    <property type="component" value="Unassembled WGS sequence"/>
</dbReference>
<feature type="transmembrane region" description="Helical" evidence="1">
    <location>
        <begin position="19"/>
        <end position="35"/>
    </location>
</feature>
<keyword evidence="3" id="KW-1185">Reference proteome</keyword>
<keyword evidence="1" id="KW-1133">Transmembrane helix</keyword>
<comment type="caution">
    <text evidence="2">The sequence shown here is derived from an EMBL/GenBank/DDBJ whole genome shotgun (WGS) entry which is preliminary data.</text>
</comment>
<keyword evidence="1" id="KW-0812">Transmembrane</keyword>
<protein>
    <submittedName>
        <fullName evidence="2">Uncharacterized protein</fullName>
    </submittedName>
</protein>
<accession>A0A9W9FXH3</accession>
<name>A0A9W9FXH3_9EURO</name>
<gene>
    <name evidence="2" type="ORF">N7456_004470</name>
</gene>
<reference evidence="2" key="2">
    <citation type="journal article" date="2023" name="IMA Fungus">
        <title>Comparative genomic study of the Penicillium genus elucidates a diverse pangenome and 15 lateral gene transfer events.</title>
        <authorList>
            <person name="Petersen C."/>
            <person name="Sorensen T."/>
            <person name="Nielsen M.R."/>
            <person name="Sondergaard T.E."/>
            <person name="Sorensen J.L."/>
            <person name="Fitzpatrick D.A."/>
            <person name="Frisvad J.C."/>
            <person name="Nielsen K.L."/>
        </authorList>
    </citation>
    <scope>NUCLEOTIDE SEQUENCE</scope>
    <source>
        <strain evidence="2">IBT 30069</strain>
    </source>
</reference>
<proteinExistence type="predicted"/>
<evidence type="ECO:0000256" key="1">
    <source>
        <dbReference type="SAM" id="Phobius"/>
    </source>
</evidence>
<evidence type="ECO:0000313" key="3">
    <source>
        <dbReference type="Proteomes" id="UP001149165"/>
    </source>
</evidence>
<evidence type="ECO:0000313" key="2">
    <source>
        <dbReference type="EMBL" id="KAJ5107795.1"/>
    </source>
</evidence>